<protein>
    <recommendedName>
        <fullName evidence="3">Flagellar FliJ protein</fullName>
    </recommendedName>
</protein>
<gene>
    <name evidence="1" type="ORF">PSAL_025370</name>
</gene>
<name>A0A418SAZ1_9RHOB</name>
<evidence type="ECO:0000313" key="1">
    <source>
        <dbReference type="EMBL" id="QPM91284.1"/>
    </source>
</evidence>
<dbReference type="Proteomes" id="UP000283786">
    <property type="component" value="Chromosome"/>
</dbReference>
<keyword evidence="2" id="KW-1185">Reference proteome</keyword>
<proteinExistence type="predicted"/>
<organism evidence="1 2">
    <name type="scientific">Pseudooceanicola algae</name>
    <dbReference type="NCBI Taxonomy" id="1537215"/>
    <lineage>
        <taxon>Bacteria</taxon>
        <taxon>Pseudomonadati</taxon>
        <taxon>Pseudomonadota</taxon>
        <taxon>Alphaproteobacteria</taxon>
        <taxon>Rhodobacterales</taxon>
        <taxon>Paracoccaceae</taxon>
        <taxon>Pseudooceanicola</taxon>
    </lineage>
</organism>
<evidence type="ECO:0008006" key="3">
    <source>
        <dbReference type="Google" id="ProtNLM"/>
    </source>
</evidence>
<dbReference type="RefSeq" id="WP_147407679.1">
    <property type="nucleotide sequence ID" value="NZ_CP060436.1"/>
</dbReference>
<reference evidence="1 2" key="1">
    <citation type="submission" date="2020-08" db="EMBL/GenBank/DDBJ databases">
        <title>Genome sequence of Rhodobacteraceae bacterium Lw-13e.</title>
        <authorList>
            <person name="Poehlein A."/>
            <person name="Wolter L."/>
            <person name="Daniel R."/>
            <person name="Brinkhoff T."/>
        </authorList>
    </citation>
    <scope>NUCLEOTIDE SEQUENCE [LARGE SCALE GENOMIC DNA]</scope>
    <source>
        <strain evidence="1 2">Lw-13e</strain>
    </source>
</reference>
<dbReference type="AlphaFoldDB" id="A0A418SAZ1"/>
<dbReference type="KEGG" id="palw:PSAL_025370"/>
<evidence type="ECO:0000313" key="2">
    <source>
        <dbReference type="Proteomes" id="UP000283786"/>
    </source>
</evidence>
<dbReference type="OrthoDB" id="7876524at2"/>
<sequence>MTQPASSTQLAPLARVTEMLYEADLASLQQVALRESSLRASLSALEDRAAEGFFRTLDQAGGSLNFASGQERAWRDWLSVRRSSLQRDLALCMVEKSERMTALSLSLGRRDVAARMLMAAQNEARAARLANQMVALQDLSVLQAGSTKRRKRSHVLPRP</sequence>
<accession>A0A418SAZ1</accession>
<dbReference type="EMBL" id="CP060436">
    <property type="protein sequence ID" value="QPM91284.1"/>
    <property type="molecule type" value="Genomic_DNA"/>
</dbReference>